<accession>A0A7Y6B7H7</accession>
<dbReference type="RefSeq" id="WP_175312464.1">
    <property type="nucleotide sequence ID" value="NZ_CBCRYR010000002.1"/>
</dbReference>
<organism evidence="2 3">
    <name type="scientific">Sphingomonas zeae</name>
    <dbReference type="NCBI Taxonomy" id="1646122"/>
    <lineage>
        <taxon>Bacteria</taxon>
        <taxon>Pseudomonadati</taxon>
        <taxon>Pseudomonadota</taxon>
        <taxon>Alphaproteobacteria</taxon>
        <taxon>Sphingomonadales</taxon>
        <taxon>Sphingomonadaceae</taxon>
        <taxon>Sphingomonas</taxon>
    </lineage>
</organism>
<evidence type="ECO:0000313" key="2">
    <source>
        <dbReference type="EMBL" id="NUU47867.1"/>
    </source>
</evidence>
<sequence length="97" mass="10571">MDRQHDFFREPDPATDDDDVASVAPQAPPAPLAVPCGFVDRSGKPCRRLAHETVCMNGRPFLHRGGELLHCVAECFRGTSDARGDLEPDEGADRISP</sequence>
<reference evidence="2 3" key="1">
    <citation type="submission" date="2020-05" db="EMBL/GenBank/DDBJ databases">
        <title>Genome Sequencing of Type Strains.</title>
        <authorList>
            <person name="Lemaire J.F."/>
            <person name="Inderbitzin P."/>
            <person name="Gregorio O.A."/>
            <person name="Collins S.B."/>
            <person name="Wespe N."/>
            <person name="Knight-Connoni V."/>
        </authorList>
    </citation>
    <scope>NUCLEOTIDE SEQUENCE [LARGE SCALE GENOMIC DNA]</scope>
    <source>
        <strain evidence="2 3">DSM 100049</strain>
    </source>
</reference>
<keyword evidence="3" id="KW-1185">Reference proteome</keyword>
<dbReference type="EMBL" id="JABMCH010000066">
    <property type="protein sequence ID" value="NUU47867.1"/>
    <property type="molecule type" value="Genomic_DNA"/>
</dbReference>
<dbReference type="AlphaFoldDB" id="A0A7Y6B7H7"/>
<dbReference type="Proteomes" id="UP000536441">
    <property type="component" value="Unassembled WGS sequence"/>
</dbReference>
<protein>
    <submittedName>
        <fullName evidence="2">Uncharacterized protein</fullName>
    </submittedName>
</protein>
<proteinExistence type="predicted"/>
<evidence type="ECO:0000313" key="3">
    <source>
        <dbReference type="Proteomes" id="UP000536441"/>
    </source>
</evidence>
<feature type="compositionally biased region" description="Basic and acidic residues" evidence="1">
    <location>
        <begin position="1"/>
        <end position="12"/>
    </location>
</feature>
<name>A0A7Y6B7H7_9SPHN</name>
<comment type="caution">
    <text evidence="2">The sequence shown here is derived from an EMBL/GenBank/DDBJ whole genome shotgun (WGS) entry which is preliminary data.</text>
</comment>
<evidence type="ECO:0000256" key="1">
    <source>
        <dbReference type="SAM" id="MobiDB-lite"/>
    </source>
</evidence>
<gene>
    <name evidence="2" type="ORF">HP438_12900</name>
</gene>
<feature type="region of interest" description="Disordered" evidence="1">
    <location>
        <begin position="1"/>
        <end position="29"/>
    </location>
</feature>